<evidence type="ECO:0000313" key="3">
    <source>
        <dbReference type="Proteomes" id="UP001595733"/>
    </source>
</evidence>
<sequence length="68" mass="7840">MSTHKRTKKKKESWRFWDALLSSSLFSVIADSEAARKDDQKFKQLILSWLFAVVIAGIVFGVVWLLVI</sequence>
<name>A0ABV8UX82_9BACL</name>
<organism evidence="2 3">
    <name type="scientific">Chryseomicrobium palamuruense</name>
    <dbReference type="NCBI Taxonomy" id="682973"/>
    <lineage>
        <taxon>Bacteria</taxon>
        <taxon>Bacillati</taxon>
        <taxon>Bacillota</taxon>
        <taxon>Bacilli</taxon>
        <taxon>Bacillales</taxon>
        <taxon>Caryophanaceae</taxon>
        <taxon>Chryseomicrobium</taxon>
    </lineage>
</organism>
<keyword evidence="3" id="KW-1185">Reference proteome</keyword>
<protein>
    <submittedName>
        <fullName evidence="2">Uncharacterized protein</fullName>
    </submittedName>
</protein>
<gene>
    <name evidence="2" type="ORF">ACFO0S_08305</name>
</gene>
<proteinExistence type="predicted"/>
<keyword evidence="1" id="KW-1133">Transmembrane helix</keyword>
<accession>A0ABV8UX82</accession>
<dbReference type="EMBL" id="JBHSEF010000021">
    <property type="protein sequence ID" value="MFC4355045.1"/>
    <property type="molecule type" value="Genomic_DNA"/>
</dbReference>
<evidence type="ECO:0000256" key="1">
    <source>
        <dbReference type="SAM" id="Phobius"/>
    </source>
</evidence>
<comment type="caution">
    <text evidence="2">The sequence shown here is derived from an EMBL/GenBank/DDBJ whole genome shotgun (WGS) entry which is preliminary data.</text>
</comment>
<evidence type="ECO:0000313" key="2">
    <source>
        <dbReference type="EMBL" id="MFC4355045.1"/>
    </source>
</evidence>
<feature type="transmembrane region" description="Helical" evidence="1">
    <location>
        <begin position="46"/>
        <end position="67"/>
    </location>
</feature>
<dbReference type="Proteomes" id="UP001595733">
    <property type="component" value="Unassembled WGS sequence"/>
</dbReference>
<dbReference type="RefSeq" id="WP_378141357.1">
    <property type="nucleotide sequence ID" value="NZ_JBHSEF010000021.1"/>
</dbReference>
<reference evidence="3" key="1">
    <citation type="journal article" date="2019" name="Int. J. Syst. Evol. Microbiol.">
        <title>The Global Catalogue of Microorganisms (GCM) 10K type strain sequencing project: providing services to taxonomists for standard genome sequencing and annotation.</title>
        <authorList>
            <consortium name="The Broad Institute Genomics Platform"/>
            <consortium name="The Broad Institute Genome Sequencing Center for Infectious Disease"/>
            <person name="Wu L."/>
            <person name="Ma J."/>
        </authorList>
    </citation>
    <scope>NUCLEOTIDE SEQUENCE [LARGE SCALE GENOMIC DNA]</scope>
    <source>
        <strain evidence="3">CCUG 50353</strain>
    </source>
</reference>
<keyword evidence="1" id="KW-0472">Membrane</keyword>
<keyword evidence="1" id="KW-0812">Transmembrane</keyword>